<dbReference type="GO" id="GO:0016020">
    <property type="term" value="C:membrane"/>
    <property type="evidence" value="ECO:0007669"/>
    <property type="project" value="InterPro"/>
</dbReference>
<dbReference type="EMBL" id="JACEOR010000586">
    <property type="protein sequence ID" value="MBA4506182.1"/>
    <property type="molecule type" value="Genomic_DNA"/>
</dbReference>
<sequence>MRQNTGAPGFVAAGLGWGLAAGLALGVLLIAPAMGALQGASTSEAQSRDPQEQSAEAEAAAANEVLAAKAEEMVEGELEGNAIVMIRAAGVDDDSADKQRWLLNTAGADNAGTITLTEKFTSQDAANELSTIISSTLPAGAQLSVDNRSPGVHAGEALAAGLGEASATDREFLLETLAQAGFLTYDDSVTVADAAVLLTGPTAQDSPYADRLLADMAQAFNAAGGTLVVAGEGTAASEGAPRVDYADTEAGRVNTVFTLRDELP</sequence>
<keyword evidence="4" id="KW-1185">Reference proteome</keyword>
<reference evidence="2 3" key="1">
    <citation type="submission" date="2018-12" db="EMBL/GenBank/DDBJ databases">
        <title>Corynebacterium sanguinis sp. nov., a clinically-associated and environmental corynebacterium.</title>
        <authorList>
            <person name="Gonzales-Siles L."/>
            <person name="Jaen-Luchoro D."/>
            <person name="Cardew S."/>
            <person name="Inganas E."/>
            <person name="Ohlen M."/>
            <person name="Jensie-Markopolous S."/>
            <person name="Pinyeiro-Iglesias B."/>
            <person name="Molin K."/>
            <person name="Skovbjerg S."/>
            <person name="Svensson-Stadler L."/>
            <person name="Funke G."/>
            <person name="Moore E.R.B."/>
        </authorList>
    </citation>
    <scope>NUCLEOTIDE SEQUENCE [LARGE SCALE GENOMIC DNA]</scope>
    <source>
        <strain evidence="2 3">58734</strain>
    </source>
</reference>
<protein>
    <submittedName>
        <fullName evidence="2">Copper transporter</fullName>
    </submittedName>
</protein>
<gene>
    <name evidence="2" type="ORF">EKI59_06645</name>
    <name evidence="1" type="ORF">H0H28_12850</name>
</gene>
<dbReference type="InterPro" id="IPR021522">
    <property type="entry name" value="MctB"/>
</dbReference>
<dbReference type="OrthoDB" id="4350157at2"/>
<comment type="caution">
    <text evidence="2">The sequence shown here is derived from an EMBL/GenBank/DDBJ whole genome shotgun (WGS) entry which is preliminary data.</text>
</comment>
<dbReference type="EMBL" id="RXIR01000012">
    <property type="protein sequence ID" value="TVS28480.1"/>
    <property type="molecule type" value="Genomic_DNA"/>
</dbReference>
<dbReference type="AlphaFoldDB" id="A0A6C1TWN3"/>
<evidence type="ECO:0000313" key="2">
    <source>
        <dbReference type="EMBL" id="TVS28480.1"/>
    </source>
</evidence>
<dbReference type="Proteomes" id="UP000580709">
    <property type="component" value="Unassembled WGS sequence"/>
</dbReference>
<dbReference type="GeneID" id="74902614"/>
<dbReference type="GO" id="GO:0055070">
    <property type="term" value="P:copper ion homeostasis"/>
    <property type="evidence" value="ECO:0007669"/>
    <property type="project" value="InterPro"/>
</dbReference>
<dbReference type="Pfam" id="PF11382">
    <property type="entry name" value="MctB"/>
    <property type="match status" value="1"/>
</dbReference>
<evidence type="ECO:0000313" key="3">
    <source>
        <dbReference type="Proteomes" id="UP000336646"/>
    </source>
</evidence>
<dbReference type="RefSeq" id="WP_144318305.1">
    <property type="nucleotide sequence ID" value="NZ_CP038157.1"/>
</dbReference>
<proteinExistence type="predicted"/>
<evidence type="ECO:0000313" key="1">
    <source>
        <dbReference type="EMBL" id="MBA4506182.1"/>
    </source>
</evidence>
<organism evidence="2 3">
    <name type="scientific">Corynebacterium sanguinis</name>
    <dbReference type="NCBI Taxonomy" id="2594913"/>
    <lineage>
        <taxon>Bacteria</taxon>
        <taxon>Bacillati</taxon>
        <taxon>Actinomycetota</taxon>
        <taxon>Actinomycetes</taxon>
        <taxon>Mycobacteriales</taxon>
        <taxon>Corynebacteriaceae</taxon>
        <taxon>Corynebacterium</taxon>
    </lineage>
</organism>
<evidence type="ECO:0000313" key="4">
    <source>
        <dbReference type="Proteomes" id="UP000580709"/>
    </source>
</evidence>
<accession>A0A6C1TWN3</accession>
<reference evidence="1 4" key="2">
    <citation type="submission" date="2020-07" db="EMBL/GenBank/DDBJ databases">
        <authorList>
            <person name="Khare M."/>
        </authorList>
    </citation>
    <scope>NUCLEOTIDE SEQUENCE [LARGE SCALE GENOMIC DNA]</scope>
    <source>
        <strain evidence="1 4">P8776</strain>
    </source>
</reference>
<dbReference type="Proteomes" id="UP000336646">
    <property type="component" value="Unassembled WGS sequence"/>
</dbReference>
<name>A0A6C1TWN3_9CORY</name>